<dbReference type="KEGG" id="sat:SYN_03043"/>
<keyword evidence="1" id="KW-0732">Signal</keyword>
<dbReference type="InParanoid" id="Q2LR17"/>
<reference evidence="2 3" key="1">
    <citation type="journal article" date="2007" name="Proc. Natl. Acad. Sci. U.S.A.">
        <title>The genome of Syntrophus aciditrophicus: life at the thermodynamic limit of microbial growth.</title>
        <authorList>
            <person name="McInerney M.J."/>
            <person name="Rohlin L."/>
            <person name="Mouttaki H."/>
            <person name="Kim U."/>
            <person name="Krupp R.S."/>
            <person name="Rios-Hernandez L."/>
            <person name="Sieber J."/>
            <person name="Struchtemeyer C.G."/>
            <person name="Bhattacharyya A."/>
            <person name="Campbell J.W."/>
            <person name="Gunsalus R.P."/>
        </authorList>
    </citation>
    <scope>NUCLEOTIDE SEQUENCE [LARGE SCALE GENOMIC DNA]</scope>
    <source>
        <strain evidence="2 3">SB</strain>
    </source>
</reference>
<name>Q2LR17_SYNAS</name>
<dbReference type="AlphaFoldDB" id="Q2LR17"/>
<proteinExistence type="predicted"/>
<dbReference type="Proteomes" id="UP000001933">
    <property type="component" value="Chromosome"/>
</dbReference>
<dbReference type="eggNOG" id="COG4380">
    <property type="taxonomic scope" value="Bacteria"/>
</dbReference>
<dbReference type="PROSITE" id="PS51257">
    <property type="entry name" value="PROKAR_LIPOPROTEIN"/>
    <property type="match status" value="1"/>
</dbReference>
<feature type="chain" id="PRO_5004212269" evidence="1">
    <location>
        <begin position="29"/>
        <end position="202"/>
    </location>
</feature>
<dbReference type="RefSeq" id="WP_011416562.1">
    <property type="nucleotide sequence ID" value="NC_007759.1"/>
</dbReference>
<dbReference type="InterPro" id="IPR008517">
    <property type="entry name" value="GNA1162-like"/>
</dbReference>
<sequence>MFRKINLLSYSALLALMILAGCSVGKQAAVMKESHSNRKDVRLIAVIPVLNGASDQQAALMLRDKVLNALYFKGYPRIPFQLVDEKQNDLQHEEKSLQDKVEYSRVLGEKMKIDAILYCDLKENRTVYYPLYSPISVAADFELRSARTGQLLWRNSHSTVRRNVGISKTSLRLKTSQDYEPAIQELVDKAMQSLPESPDVLG</sequence>
<dbReference type="STRING" id="56780.SYN_03043"/>
<gene>
    <name evidence="2" type="ORF">SYN_03043</name>
</gene>
<evidence type="ECO:0000256" key="1">
    <source>
        <dbReference type="SAM" id="SignalP"/>
    </source>
</evidence>
<dbReference type="EMBL" id="CP000252">
    <property type="protein sequence ID" value="ABC76528.1"/>
    <property type="molecule type" value="Genomic_DNA"/>
</dbReference>
<protein>
    <submittedName>
        <fullName evidence="2">Periplasmic protein</fullName>
    </submittedName>
</protein>
<evidence type="ECO:0000313" key="2">
    <source>
        <dbReference type="EMBL" id="ABC76528.1"/>
    </source>
</evidence>
<dbReference type="HOGENOM" id="CLU_1354031_0_0_7"/>
<accession>Q2LR17</accession>
<dbReference type="Gene3D" id="3.40.50.10610">
    <property type="entry name" value="ABC-type transport auxiliary lipoprotein component"/>
    <property type="match status" value="1"/>
</dbReference>
<evidence type="ECO:0000313" key="3">
    <source>
        <dbReference type="Proteomes" id="UP000001933"/>
    </source>
</evidence>
<keyword evidence="3" id="KW-1185">Reference proteome</keyword>
<organism evidence="2 3">
    <name type="scientific">Syntrophus aciditrophicus (strain SB)</name>
    <dbReference type="NCBI Taxonomy" id="56780"/>
    <lineage>
        <taxon>Bacteria</taxon>
        <taxon>Pseudomonadati</taxon>
        <taxon>Thermodesulfobacteriota</taxon>
        <taxon>Syntrophia</taxon>
        <taxon>Syntrophales</taxon>
        <taxon>Syntrophaceae</taxon>
        <taxon>Syntrophus</taxon>
    </lineage>
</organism>
<dbReference type="Pfam" id="PF05643">
    <property type="entry name" value="GNA1162-like"/>
    <property type="match status" value="1"/>
</dbReference>
<dbReference type="OrthoDB" id="1014694at2"/>
<feature type="signal peptide" evidence="1">
    <location>
        <begin position="1"/>
        <end position="28"/>
    </location>
</feature>